<dbReference type="GO" id="GO:0016853">
    <property type="term" value="F:isomerase activity"/>
    <property type="evidence" value="ECO:0007669"/>
    <property type="project" value="UniProtKB-KW"/>
</dbReference>
<dbReference type="RefSeq" id="WP_091278589.1">
    <property type="nucleotide sequence ID" value="NZ_FAOZ01000011.1"/>
</dbReference>
<feature type="domain" description="Mycothiol-dependent maleylpyruvate isomerase metal-binding" evidence="2">
    <location>
        <begin position="43"/>
        <end position="180"/>
    </location>
</feature>
<dbReference type="EMBL" id="FAOZ01000011">
    <property type="protein sequence ID" value="CUU57339.1"/>
    <property type="molecule type" value="Genomic_DNA"/>
</dbReference>
<organism evidence="3 4">
    <name type="scientific">Parafrankia irregularis</name>
    <dbReference type="NCBI Taxonomy" id="795642"/>
    <lineage>
        <taxon>Bacteria</taxon>
        <taxon>Bacillati</taxon>
        <taxon>Actinomycetota</taxon>
        <taxon>Actinomycetes</taxon>
        <taxon>Frankiales</taxon>
        <taxon>Frankiaceae</taxon>
        <taxon>Parafrankia</taxon>
    </lineage>
</organism>
<sequence>MATPSAPHSDSQPVSSSVVLSEPPQPPEYTPSAVPLDRLLGCARAHARLLELLARVDDAIARRPSLLPGWTVGHLITHLARNADSHADMLDAARDGYVEDQYPGGPEQRNTAIEAGAGRPAQQLVADVADSVRRLERAWDDTHVNTWRGGLGRTSTQGSTSLADLVFLRWREIEVHLVDLGLTDLGGPSWGDLSPAYIEAEWAWSTRRLAERLPSDVTLHLTPGDRPSLTAGKGARIVRVDVPAGAALRWMAGRAEGDPAWPTLATWT</sequence>
<evidence type="ECO:0000259" key="2">
    <source>
        <dbReference type="Pfam" id="PF11716"/>
    </source>
</evidence>
<feature type="region of interest" description="Disordered" evidence="1">
    <location>
        <begin position="1"/>
        <end position="32"/>
    </location>
</feature>
<dbReference type="Gene3D" id="1.20.120.450">
    <property type="entry name" value="dinb family like domain"/>
    <property type="match status" value="1"/>
</dbReference>
<evidence type="ECO:0000313" key="4">
    <source>
        <dbReference type="Proteomes" id="UP000198802"/>
    </source>
</evidence>
<dbReference type="Proteomes" id="UP000198802">
    <property type="component" value="Unassembled WGS sequence"/>
</dbReference>
<keyword evidence="4" id="KW-1185">Reference proteome</keyword>
<keyword evidence="3" id="KW-0413">Isomerase</keyword>
<feature type="compositionally biased region" description="Low complexity" evidence="1">
    <location>
        <begin position="1"/>
        <end position="22"/>
    </location>
</feature>
<name>A0A0S4QNS2_9ACTN</name>
<gene>
    <name evidence="3" type="ORF">Ga0074812_111176</name>
</gene>
<evidence type="ECO:0000256" key="1">
    <source>
        <dbReference type="SAM" id="MobiDB-lite"/>
    </source>
</evidence>
<dbReference type="AlphaFoldDB" id="A0A0S4QNS2"/>
<dbReference type="InterPro" id="IPR024344">
    <property type="entry name" value="MDMPI_metal-binding"/>
</dbReference>
<reference evidence="4" key="1">
    <citation type="submission" date="2015-11" db="EMBL/GenBank/DDBJ databases">
        <authorList>
            <person name="Varghese N."/>
        </authorList>
    </citation>
    <scope>NUCLEOTIDE SEQUENCE [LARGE SCALE GENOMIC DNA]</scope>
    <source>
        <strain evidence="4">DSM 45899</strain>
    </source>
</reference>
<keyword evidence="3" id="KW-0670">Pyruvate</keyword>
<dbReference type="InterPro" id="IPR034660">
    <property type="entry name" value="DinB/YfiT-like"/>
</dbReference>
<accession>A0A0S4QNS2</accession>
<dbReference type="Pfam" id="PF11716">
    <property type="entry name" value="MDMPI_N"/>
    <property type="match status" value="1"/>
</dbReference>
<dbReference type="SUPFAM" id="SSF109854">
    <property type="entry name" value="DinB/YfiT-like putative metalloenzymes"/>
    <property type="match status" value="1"/>
</dbReference>
<proteinExistence type="predicted"/>
<dbReference type="GO" id="GO:0046872">
    <property type="term" value="F:metal ion binding"/>
    <property type="evidence" value="ECO:0007669"/>
    <property type="project" value="InterPro"/>
</dbReference>
<dbReference type="InterPro" id="IPR017517">
    <property type="entry name" value="Maleyloyr_isom"/>
</dbReference>
<protein>
    <submittedName>
        <fullName evidence="3">Maleylpyruvate isomerase</fullName>
    </submittedName>
</protein>
<dbReference type="NCBIfam" id="TIGR03083">
    <property type="entry name" value="maleylpyruvate isomerase family mycothiol-dependent enzyme"/>
    <property type="match status" value="1"/>
</dbReference>
<evidence type="ECO:0000313" key="3">
    <source>
        <dbReference type="EMBL" id="CUU57339.1"/>
    </source>
</evidence>